<evidence type="ECO:0000313" key="2">
    <source>
        <dbReference type="Proteomes" id="UP000182508"/>
    </source>
</evidence>
<dbReference type="EMBL" id="FMXP01000014">
    <property type="protein sequence ID" value="SDB24019.1"/>
    <property type="molecule type" value="Genomic_DNA"/>
</dbReference>
<organism evidence="1 2">
    <name type="scientific">Streptococcus henryi</name>
    <dbReference type="NCBI Taxonomy" id="439219"/>
    <lineage>
        <taxon>Bacteria</taxon>
        <taxon>Bacillati</taxon>
        <taxon>Bacillota</taxon>
        <taxon>Bacilli</taxon>
        <taxon>Lactobacillales</taxon>
        <taxon>Streptococcaceae</taxon>
        <taxon>Streptococcus</taxon>
    </lineage>
</organism>
<protein>
    <submittedName>
        <fullName evidence="1">Uncharacterized protein</fullName>
    </submittedName>
</protein>
<proteinExistence type="predicted"/>
<keyword evidence="2" id="KW-1185">Reference proteome</keyword>
<dbReference type="Proteomes" id="UP000182508">
    <property type="component" value="Unassembled WGS sequence"/>
</dbReference>
<sequence>MEDYNVKQELTKLVEKIRQQTFWGLIPEMPEWDFNTKCNSKSEYFYIDKFNH</sequence>
<evidence type="ECO:0000313" key="1">
    <source>
        <dbReference type="EMBL" id="SDB24019.1"/>
    </source>
</evidence>
<dbReference type="AlphaFoldDB" id="A0A1G6BTU7"/>
<name>A0A1G6BTU7_9STRE</name>
<reference evidence="1 2" key="1">
    <citation type="submission" date="2016-10" db="EMBL/GenBank/DDBJ databases">
        <authorList>
            <person name="de Groot N.N."/>
        </authorList>
    </citation>
    <scope>NUCLEOTIDE SEQUENCE [LARGE SCALE GENOMIC DNA]</scope>
    <source>
        <strain evidence="1 2">A-4</strain>
    </source>
</reference>
<accession>A0A1G6BTU7</accession>
<gene>
    <name evidence="1" type="ORF">SAMN02910293_01211</name>
</gene>